<gene>
    <name evidence="1" type="ORF">DFA_03027</name>
</gene>
<dbReference type="KEGG" id="dfa:DFA_03027"/>
<dbReference type="AlphaFoldDB" id="F4PGE9"/>
<dbReference type="OrthoDB" id="10609925at2759"/>
<dbReference type="EMBL" id="GL883006">
    <property type="protein sequence ID" value="EGG24783.1"/>
    <property type="molecule type" value="Genomic_DNA"/>
</dbReference>
<keyword evidence="2" id="KW-1185">Reference proteome</keyword>
<name>F4PGE9_CACFS</name>
<reference evidence="2" key="1">
    <citation type="journal article" date="2011" name="Genome Res.">
        <title>Phylogeny-wide analysis of social amoeba genomes highlights ancient origins for complex intercellular communication.</title>
        <authorList>
            <person name="Heidel A.J."/>
            <person name="Lawal H.M."/>
            <person name="Felder M."/>
            <person name="Schilde C."/>
            <person name="Helps N.R."/>
            <person name="Tunggal B."/>
            <person name="Rivero F."/>
            <person name="John U."/>
            <person name="Schleicher M."/>
            <person name="Eichinger L."/>
            <person name="Platzer M."/>
            <person name="Noegel A.A."/>
            <person name="Schaap P."/>
            <person name="Gloeckner G."/>
        </authorList>
    </citation>
    <scope>NUCLEOTIDE SEQUENCE [LARGE SCALE GENOMIC DNA]</scope>
    <source>
        <strain evidence="2">SH3</strain>
    </source>
</reference>
<dbReference type="RefSeq" id="XP_004362634.1">
    <property type="nucleotide sequence ID" value="XM_004362577.1"/>
</dbReference>
<proteinExistence type="predicted"/>
<evidence type="ECO:0000313" key="2">
    <source>
        <dbReference type="Proteomes" id="UP000007797"/>
    </source>
</evidence>
<sequence length="158" mass="17849">MVFLLILSATHALSIDLSPLLLLLQFNPFTQLLNHNYNLRIEIFGVGITSIKSSVDLPSRQNTELVGQLLNWTHCNRLVHPNSGKCLFNLTLPNKRVVVYPGENNTRLFMQSKTVYWIEGGAESGLLVDGKERRIDLYCRSSILVPQPGHPIHSFILK</sequence>
<accession>F4PGE9</accession>
<organism evidence="1 2">
    <name type="scientific">Cavenderia fasciculata</name>
    <name type="common">Slime mold</name>
    <name type="synonym">Dictyostelium fasciculatum</name>
    <dbReference type="NCBI Taxonomy" id="261658"/>
    <lineage>
        <taxon>Eukaryota</taxon>
        <taxon>Amoebozoa</taxon>
        <taxon>Evosea</taxon>
        <taxon>Eumycetozoa</taxon>
        <taxon>Dictyostelia</taxon>
        <taxon>Acytosteliales</taxon>
        <taxon>Cavenderiaceae</taxon>
        <taxon>Cavenderia</taxon>
    </lineage>
</organism>
<evidence type="ECO:0000313" key="1">
    <source>
        <dbReference type="EMBL" id="EGG24783.1"/>
    </source>
</evidence>
<dbReference type="Proteomes" id="UP000007797">
    <property type="component" value="Unassembled WGS sequence"/>
</dbReference>
<dbReference type="GeneID" id="14877240"/>
<protein>
    <submittedName>
        <fullName evidence="1">Uncharacterized protein</fullName>
    </submittedName>
</protein>